<keyword evidence="11" id="KW-1185">Reference proteome</keyword>
<dbReference type="PANTHER" id="PTHR13121">
    <property type="entry name" value="GPI TRANSAMIDASE COMPONENT PIG-U"/>
    <property type="match status" value="1"/>
</dbReference>
<evidence type="ECO:0000256" key="4">
    <source>
        <dbReference type="ARBA" id="ARBA00022502"/>
    </source>
</evidence>
<dbReference type="Proteomes" id="UP000325081">
    <property type="component" value="Unassembled WGS sequence"/>
</dbReference>
<evidence type="ECO:0000313" key="11">
    <source>
        <dbReference type="Proteomes" id="UP000325081"/>
    </source>
</evidence>
<dbReference type="PANTHER" id="PTHR13121:SF0">
    <property type="entry name" value="PHOSPHATIDYLINOSITOL GLYCAN ANCHOR BIOSYNTHESIS CLASS U PROTEIN"/>
    <property type="match status" value="1"/>
</dbReference>
<evidence type="ECO:0000256" key="9">
    <source>
        <dbReference type="SAM" id="Phobius"/>
    </source>
</evidence>
<keyword evidence="8 9" id="KW-0472">Membrane</keyword>
<gene>
    <name evidence="10" type="ORF">STAS_21450</name>
</gene>
<evidence type="ECO:0000256" key="8">
    <source>
        <dbReference type="ARBA" id="ARBA00023136"/>
    </source>
</evidence>
<keyword evidence="4" id="KW-0337">GPI-anchor biosynthesis</keyword>
<comment type="caution">
    <text evidence="10">The sequence shown here is derived from an EMBL/GenBank/DDBJ whole genome shotgun (WGS) entry which is preliminary data.</text>
</comment>
<feature type="transmembrane region" description="Helical" evidence="9">
    <location>
        <begin position="301"/>
        <end position="323"/>
    </location>
</feature>
<evidence type="ECO:0000256" key="1">
    <source>
        <dbReference type="ARBA" id="ARBA00004477"/>
    </source>
</evidence>
<keyword evidence="7 9" id="KW-1133">Transmembrane helix</keyword>
<comment type="similarity">
    <text evidence="3">Belongs to the PIGU family.</text>
</comment>
<reference evidence="11" key="1">
    <citation type="journal article" date="2019" name="Curr. Biol.">
        <title>Genome Sequence of Striga asiatica Provides Insight into the Evolution of Plant Parasitism.</title>
        <authorList>
            <person name="Yoshida S."/>
            <person name="Kim S."/>
            <person name="Wafula E.K."/>
            <person name="Tanskanen J."/>
            <person name="Kim Y.M."/>
            <person name="Honaas L."/>
            <person name="Yang Z."/>
            <person name="Spallek T."/>
            <person name="Conn C.E."/>
            <person name="Ichihashi Y."/>
            <person name="Cheong K."/>
            <person name="Cui S."/>
            <person name="Der J.P."/>
            <person name="Gundlach H."/>
            <person name="Jiao Y."/>
            <person name="Hori C."/>
            <person name="Ishida J.K."/>
            <person name="Kasahara H."/>
            <person name="Kiba T."/>
            <person name="Kim M.S."/>
            <person name="Koo N."/>
            <person name="Laohavisit A."/>
            <person name="Lee Y.H."/>
            <person name="Lumba S."/>
            <person name="McCourt P."/>
            <person name="Mortimer J.C."/>
            <person name="Mutuku J.M."/>
            <person name="Nomura T."/>
            <person name="Sasaki-Sekimoto Y."/>
            <person name="Seto Y."/>
            <person name="Wang Y."/>
            <person name="Wakatake T."/>
            <person name="Sakakibara H."/>
            <person name="Demura T."/>
            <person name="Yamaguchi S."/>
            <person name="Yoneyama K."/>
            <person name="Manabe R.I."/>
            <person name="Nelson D.C."/>
            <person name="Schulman A.H."/>
            <person name="Timko M.P."/>
            <person name="dePamphilis C.W."/>
            <person name="Choi D."/>
            <person name="Shirasu K."/>
        </authorList>
    </citation>
    <scope>NUCLEOTIDE SEQUENCE [LARGE SCALE GENOMIC DNA]</scope>
    <source>
        <strain evidence="11">cv. UVA1</strain>
    </source>
</reference>
<evidence type="ECO:0000313" key="10">
    <source>
        <dbReference type="EMBL" id="GER44543.1"/>
    </source>
</evidence>
<feature type="transmembrane region" description="Helical" evidence="9">
    <location>
        <begin position="369"/>
        <end position="389"/>
    </location>
</feature>
<proteinExistence type="inferred from homology"/>
<dbReference type="InterPro" id="IPR009600">
    <property type="entry name" value="PIG-U"/>
</dbReference>
<keyword evidence="5 9" id="KW-0812">Transmembrane</keyword>
<dbReference type="GO" id="GO:0006506">
    <property type="term" value="P:GPI anchor biosynthetic process"/>
    <property type="evidence" value="ECO:0007669"/>
    <property type="project" value="UniProtKB-UniPathway"/>
</dbReference>
<dbReference type="GO" id="GO:0042765">
    <property type="term" value="C:GPI-anchor transamidase complex"/>
    <property type="evidence" value="ECO:0007669"/>
    <property type="project" value="InterPro"/>
</dbReference>
<accession>A0A5A7QGV2</accession>
<dbReference type="OrthoDB" id="549017at2759"/>
<feature type="transmembrane region" description="Helical" evidence="9">
    <location>
        <begin position="180"/>
        <end position="197"/>
    </location>
</feature>
<evidence type="ECO:0000256" key="7">
    <source>
        <dbReference type="ARBA" id="ARBA00022989"/>
    </source>
</evidence>
<dbReference type="Pfam" id="PF06728">
    <property type="entry name" value="PIG-U"/>
    <property type="match status" value="2"/>
</dbReference>
<sequence length="442" mass="49947">MEERNKIGIKIKKLGFWKWAIASVIFRLIMSYSSEKLNLSTRPEVSTPVTSLRRCMAEGYWLKQLSMSPYSGLRANLLTYCADFLSAVLIRATGQSLLTAHSHTLKSLGLEKLTKDVEILPSGDIAALVYLWNPFTIVSCIGFNTSPIENLFVILSLYGASSGLIPLAAFGWVVASHLSLYPLVLVIPLIFLLGYGMDAPPRKLFTQSDLQAEESSSEHVDLKSPTTKPIKPSFSWRRVILFILWASIWICYVLILCAISMREYGGLDEMLKRTHGFILSVEDLSPNIGVLWYFFAEVFDFFRNFFLIVFHVNILFMILPLAIRLKHRPCFLVFVYMAISSMLKSYPSVGDSALYLSLLGLFVNELAEMQFSFFLFCGYVGVSLLSPVMHNLWIWRGTGNANFYFATAMAYACFQIILVVESVSTMLNHDRKIKKILNGAKD</sequence>
<feature type="transmembrane region" description="Helical" evidence="9">
    <location>
        <begin position="151"/>
        <end position="174"/>
    </location>
</feature>
<dbReference type="EMBL" id="BKCP01007015">
    <property type="protein sequence ID" value="GER44543.1"/>
    <property type="molecule type" value="Genomic_DNA"/>
</dbReference>
<comment type="subcellular location">
    <subcellularLocation>
        <location evidence="1">Endoplasmic reticulum membrane</location>
        <topology evidence="1">Multi-pass membrane protein</topology>
    </subcellularLocation>
</comment>
<evidence type="ECO:0000256" key="2">
    <source>
        <dbReference type="ARBA" id="ARBA00004687"/>
    </source>
</evidence>
<evidence type="ECO:0000256" key="6">
    <source>
        <dbReference type="ARBA" id="ARBA00022824"/>
    </source>
</evidence>
<dbReference type="GO" id="GO:0016255">
    <property type="term" value="P:attachment of GPI anchor to protein"/>
    <property type="evidence" value="ECO:0007669"/>
    <property type="project" value="InterPro"/>
</dbReference>
<protein>
    <submittedName>
        <fullName evidence="10">GPI transamidase subunit PIG-U</fullName>
    </submittedName>
</protein>
<comment type="pathway">
    <text evidence="2">Glycolipid biosynthesis; glycosylphosphatidylinositol-anchor biosynthesis.</text>
</comment>
<feature type="transmembrane region" description="Helical" evidence="9">
    <location>
        <begin position="401"/>
        <end position="420"/>
    </location>
</feature>
<dbReference type="UniPathway" id="UPA00196"/>
<dbReference type="AlphaFoldDB" id="A0A5A7QGV2"/>
<name>A0A5A7QGV2_STRAF</name>
<feature type="transmembrane region" description="Helical" evidence="9">
    <location>
        <begin position="330"/>
        <end position="349"/>
    </location>
</feature>
<evidence type="ECO:0000256" key="3">
    <source>
        <dbReference type="ARBA" id="ARBA00010026"/>
    </source>
</evidence>
<feature type="transmembrane region" description="Helical" evidence="9">
    <location>
        <begin position="239"/>
        <end position="261"/>
    </location>
</feature>
<evidence type="ECO:0000256" key="5">
    <source>
        <dbReference type="ARBA" id="ARBA00022692"/>
    </source>
</evidence>
<keyword evidence="6" id="KW-0256">Endoplasmic reticulum</keyword>
<organism evidence="10 11">
    <name type="scientific">Striga asiatica</name>
    <name type="common">Asiatic witchweed</name>
    <name type="synonym">Buchnera asiatica</name>
    <dbReference type="NCBI Taxonomy" id="4170"/>
    <lineage>
        <taxon>Eukaryota</taxon>
        <taxon>Viridiplantae</taxon>
        <taxon>Streptophyta</taxon>
        <taxon>Embryophyta</taxon>
        <taxon>Tracheophyta</taxon>
        <taxon>Spermatophyta</taxon>
        <taxon>Magnoliopsida</taxon>
        <taxon>eudicotyledons</taxon>
        <taxon>Gunneridae</taxon>
        <taxon>Pentapetalae</taxon>
        <taxon>asterids</taxon>
        <taxon>lamiids</taxon>
        <taxon>Lamiales</taxon>
        <taxon>Orobanchaceae</taxon>
        <taxon>Buchnereae</taxon>
        <taxon>Striga</taxon>
    </lineage>
</organism>